<accession>A0A1I6H814</accession>
<evidence type="ECO:0008006" key="4">
    <source>
        <dbReference type="Google" id="ProtNLM"/>
    </source>
</evidence>
<keyword evidence="3" id="KW-1185">Reference proteome</keyword>
<protein>
    <recommendedName>
        <fullName evidence="4">DUF3179 domain-containing protein</fullName>
    </recommendedName>
</protein>
<reference evidence="3" key="1">
    <citation type="submission" date="2016-10" db="EMBL/GenBank/DDBJ databases">
        <authorList>
            <person name="Varghese N."/>
            <person name="Submissions S."/>
        </authorList>
    </citation>
    <scope>NUCLEOTIDE SEQUENCE [LARGE SCALE GENOMIC DNA]</scope>
    <source>
        <strain evidence="3">CGMCC 1.8711</strain>
    </source>
</reference>
<dbReference type="Pfam" id="PF11376">
    <property type="entry name" value="DUF3179"/>
    <property type="match status" value="2"/>
</dbReference>
<dbReference type="STRING" id="555875.SAMN04488124_1903"/>
<dbReference type="EMBL" id="FOYS01000003">
    <property type="protein sequence ID" value="SFR50643.1"/>
    <property type="molecule type" value="Genomic_DNA"/>
</dbReference>
<evidence type="ECO:0000313" key="2">
    <source>
        <dbReference type="EMBL" id="SFR50643.1"/>
    </source>
</evidence>
<feature type="region of interest" description="Disordered" evidence="1">
    <location>
        <begin position="23"/>
        <end position="69"/>
    </location>
</feature>
<feature type="compositionally biased region" description="Basic and acidic residues" evidence="1">
    <location>
        <begin position="30"/>
        <end position="40"/>
    </location>
</feature>
<dbReference type="PROSITE" id="PS51257">
    <property type="entry name" value="PROKAR_LIPOPROTEIN"/>
    <property type="match status" value="1"/>
</dbReference>
<name>A0A1I6H814_9EURY</name>
<proteinExistence type="predicted"/>
<evidence type="ECO:0000256" key="1">
    <source>
        <dbReference type="SAM" id="MobiDB-lite"/>
    </source>
</evidence>
<organism evidence="2 3">
    <name type="scientific">Halogeometricum limi</name>
    <dbReference type="NCBI Taxonomy" id="555875"/>
    <lineage>
        <taxon>Archaea</taxon>
        <taxon>Methanobacteriati</taxon>
        <taxon>Methanobacteriota</taxon>
        <taxon>Stenosarchaea group</taxon>
        <taxon>Halobacteria</taxon>
        <taxon>Halobacteriales</taxon>
        <taxon>Haloferacaceae</taxon>
        <taxon>Halogeometricum</taxon>
    </lineage>
</organism>
<dbReference type="InterPro" id="IPR006311">
    <property type="entry name" value="TAT_signal"/>
</dbReference>
<dbReference type="Proteomes" id="UP000243250">
    <property type="component" value="Unassembled WGS sequence"/>
</dbReference>
<sequence>MIPQRIGRRRLLAAVGSVGGALAGCTAPRADTETAEDPRGEASPASTATGAGGGPGTPDGVVENGFPRTLCERPPVDDVGIRAIVAPAFARDWSGVRVAERYRIGSTARGDAGGGRGATDPSDGGLSDDSVVVGVERGGDARAYPLSILWWHEVVNDEFGGPLLVTYCPICRSGMVAERLVAGRPTTFRVSGHLWRPPRIYTEASVLDGRAFGASLNDADAAVRNSGNLVLVDDATGSYWSQLLARAVCGPASGTRLVFRPSTVTTWGSWRRDHPETDVCLPPPHSESV</sequence>
<evidence type="ECO:0000313" key="3">
    <source>
        <dbReference type="Proteomes" id="UP000243250"/>
    </source>
</evidence>
<dbReference type="AlphaFoldDB" id="A0A1I6H814"/>
<feature type="compositionally biased region" description="Low complexity" evidence="1">
    <location>
        <begin position="118"/>
        <end position="127"/>
    </location>
</feature>
<gene>
    <name evidence="2" type="ORF">SAMN04488124_1903</name>
</gene>
<dbReference type="PROSITE" id="PS51318">
    <property type="entry name" value="TAT"/>
    <property type="match status" value="1"/>
</dbReference>
<dbReference type="InterPro" id="IPR021516">
    <property type="entry name" value="DUF3179"/>
</dbReference>
<feature type="region of interest" description="Disordered" evidence="1">
    <location>
        <begin position="107"/>
        <end position="127"/>
    </location>
</feature>
<dbReference type="RefSeq" id="WP_245758334.1">
    <property type="nucleotide sequence ID" value="NZ_FOYS01000003.1"/>
</dbReference>